<evidence type="ECO:0000256" key="1">
    <source>
        <dbReference type="SAM" id="MobiDB-lite"/>
    </source>
</evidence>
<protein>
    <submittedName>
        <fullName evidence="3">Uncharacterized protein</fullName>
    </submittedName>
</protein>
<dbReference type="Proteomes" id="UP000298327">
    <property type="component" value="Unassembled WGS sequence"/>
</dbReference>
<proteinExistence type="predicted"/>
<dbReference type="EMBL" id="SEOQ01000286">
    <property type="protein sequence ID" value="TFY66014.1"/>
    <property type="molecule type" value="Genomic_DNA"/>
</dbReference>
<keyword evidence="2" id="KW-0732">Signal</keyword>
<sequence>MVFGNTATIILCSLFLIVMATLTAGDPKALPSLIHRPTEGGMTYSSGPGQTSNHPGLDTTGGLTHFTLPLLVQATMSTRLTTSTEVTQPKELSIQEGTSAVTHKHTAEALHHSPNKTQAIDLGNQRPLGLSTNRYLSGSLGGPSTRSRKAETRGTKGQHKDKSRQPRSKILLAPIRATRFRRHVCPHTNSKKSCSRTKDAREYKWMCRLCQKKSERRHLALYESWERANEEMVFLFCGRDTSDLENEDSASP</sequence>
<dbReference type="OrthoDB" id="10427441at2759"/>
<dbReference type="AlphaFoldDB" id="A0A4Y9YUB0"/>
<keyword evidence="4" id="KW-1185">Reference proteome</keyword>
<feature type="region of interest" description="Disordered" evidence="1">
    <location>
        <begin position="102"/>
        <end position="167"/>
    </location>
</feature>
<organism evidence="3 4">
    <name type="scientific">Dentipellis fragilis</name>
    <dbReference type="NCBI Taxonomy" id="205917"/>
    <lineage>
        <taxon>Eukaryota</taxon>
        <taxon>Fungi</taxon>
        <taxon>Dikarya</taxon>
        <taxon>Basidiomycota</taxon>
        <taxon>Agaricomycotina</taxon>
        <taxon>Agaricomycetes</taxon>
        <taxon>Russulales</taxon>
        <taxon>Hericiaceae</taxon>
        <taxon>Dentipellis</taxon>
    </lineage>
</organism>
<evidence type="ECO:0000256" key="2">
    <source>
        <dbReference type="SAM" id="SignalP"/>
    </source>
</evidence>
<accession>A0A4Y9YUB0</accession>
<feature type="chain" id="PRO_5021483573" evidence="2">
    <location>
        <begin position="26"/>
        <end position="252"/>
    </location>
</feature>
<gene>
    <name evidence="3" type="ORF">EVG20_g5075</name>
</gene>
<evidence type="ECO:0000313" key="3">
    <source>
        <dbReference type="EMBL" id="TFY66014.1"/>
    </source>
</evidence>
<comment type="caution">
    <text evidence="3">The sequence shown here is derived from an EMBL/GenBank/DDBJ whole genome shotgun (WGS) entry which is preliminary data.</text>
</comment>
<reference evidence="3 4" key="1">
    <citation type="submission" date="2019-02" db="EMBL/GenBank/DDBJ databases">
        <title>Genome sequencing of the rare red list fungi Dentipellis fragilis.</title>
        <authorList>
            <person name="Buettner E."/>
            <person name="Kellner H."/>
        </authorList>
    </citation>
    <scope>NUCLEOTIDE SEQUENCE [LARGE SCALE GENOMIC DNA]</scope>
    <source>
        <strain evidence="3 4">DSM 105465</strain>
    </source>
</reference>
<evidence type="ECO:0000313" key="4">
    <source>
        <dbReference type="Proteomes" id="UP000298327"/>
    </source>
</evidence>
<name>A0A4Y9YUB0_9AGAM</name>
<feature type="signal peptide" evidence="2">
    <location>
        <begin position="1"/>
        <end position="25"/>
    </location>
</feature>
<feature type="compositionally biased region" description="Basic and acidic residues" evidence="1">
    <location>
        <begin position="148"/>
        <end position="164"/>
    </location>
</feature>